<dbReference type="GO" id="GO:0003779">
    <property type="term" value="F:actin binding"/>
    <property type="evidence" value="ECO:0007669"/>
    <property type="project" value="UniProtKB-KW"/>
</dbReference>
<evidence type="ECO:0000313" key="5">
    <source>
        <dbReference type="Proteomes" id="UP000728185"/>
    </source>
</evidence>
<dbReference type="AlphaFoldDB" id="A0A8E0RN90"/>
<dbReference type="PANTHER" id="PTHR11915">
    <property type="entry name" value="SPECTRIN/FILAMIN RELATED CYTOSKELETAL PROTEIN"/>
    <property type="match status" value="1"/>
</dbReference>
<evidence type="ECO:0000256" key="1">
    <source>
        <dbReference type="ARBA" id="ARBA00022737"/>
    </source>
</evidence>
<gene>
    <name evidence="4" type="ORF">FBUS_09870</name>
</gene>
<keyword evidence="1" id="KW-0677">Repeat</keyword>
<dbReference type="SUPFAM" id="SSF46966">
    <property type="entry name" value="Spectrin repeat"/>
    <property type="match status" value="1"/>
</dbReference>
<name>A0A8E0RN90_9TREM</name>
<dbReference type="OrthoDB" id="6283009at2759"/>
<dbReference type="InterPro" id="IPR036872">
    <property type="entry name" value="CH_dom_sf"/>
</dbReference>
<dbReference type="EMBL" id="LUCM01010835">
    <property type="protein sequence ID" value="KAA0184888.1"/>
    <property type="molecule type" value="Genomic_DNA"/>
</dbReference>
<organism evidence="4 5">
    <name type="scientific">Fasciolopsis buskii</name>
    <dbReference type="NCBI Taxonomy" id="27845"/>
    <lineage>
        <taxon>Eukaryota</taxon>
        <taxon>Metazoa</taxon>
        <taxon>Spiralia</taxon>
        <taxon>Lophotrochozoa</taxon>
        <taxon>Platyhelminthes</taxon>
        <taxon>Trematoda</taxon>
        <taxon>Digenea</taxon>
        <taxon>Plagiorchiida</taxon>
        <taxon>Echinostomata</taxon>
        <taxon>Echinostomatoidea</taxon>
        <taxon>Fasciolidae</taxon>
        <taxon>Fasciolopsis</taxon>
    </lineage>
</organism>
<evidence type="ECO:0000313" key="4">
    <source>
        <dbReference type="EMBL" id="KAA0184888.1"/>
    </source>
</evidence>
<dbReference type="InterPro" id="IPR049538">
    <property type="entry name" value="PCN-like_spectrin-like_rpt"/>
</dbReference>
<dbReference type="InterPro" id="IPR001589">
    <property type="entry name" value="Actinin_actin-bd_CS"/>
</dbReference>
<dbReference type="Pfam" id="PF00307">
    <property type="entry name" value="CH"/>
    <property type="match status" value="1"/>
</dbReference>
<keyword evidence="2" id="KW-0009">Actin-binding</keyword>
<dbReference type="Pfam" id="PF21020">
    <property type="entry name" value="Spectrin_4"/>
    <property type="match status" value="1"/>
</dbReference>
<dbReference type="Proteomes" id="UP000728185">
    <property type="component" value="Unassembled WGS sequence"/>
</dbReference>
<evidence type="ECO:0000259" key="3">
    <source>
        <dbReference type="Pfam" id="PF00307"/>
    </source>
</evidence>
<dbReference type="Gene3D" id="1.20.58.60">
    <property type="match status" value="2"/>
</dbReference>
<dbReference type="Gene3D" id="1.10.418.10">
    <property type="entry name" value="Calponin-like domain"/>
    <property type="match status" value="2"/>
</dbReference>
<accession>A0A8E0RN90</accession>
<dbReference type="SUPFAM" id="SSF47576">
    <property type="entry name" value="Calponin-homology domain, CH-domain"/>
    <property type="match status" value="1"/>
</dbReference>
<proteinExistence type="predicted"/>
<feature type="domain" description="Calponin-homology (CH)" evidence="3">
    <location>
        <begin position="63"/>
        <end position="125"/>
    </location>
</feature>
<comment type="caution">
    <text evidence="4">The sequence shown here is derived from an EMBL/GenBank/DDBJ whole genome shotgun (WGS) entry which is preliminary data.</text>
</comment>
<dbReference type="PROSITE" id="PS00020">
    <property type="entry name" value="ACTININ_2"/>
    <property type="match status" value="1"/>
</dbReference>
<protein>
    <submittedName>
        <fullName evidence="4">Plectin</fullName>
    </submittedName>
</protein>
<reference evidence="4" key="1">
    <citation type="submission" date="2019-05" db="EMBL/GenBank/DDBJ databases">
        <title>Annotation for the trematode Fasciolopsis buski.</title>
        <authorList>
            <person name="Choi Y.-J."/>
        </authorList>
    </citation>
    <scope>NUCLEOTIDE SEQUENCE</scope>
    <source>
        <strain evidence="4">HT</strain>
        <tissue evidence="4">Whole worm</tissue>
    </source>
</reference>
<sequence>MYQIRIVNIRADEIVDGNPKLTLGLIWIIILHFHSMNASRCVISHANQIGFRDPRGVNEAPVHLSRPGLIDFRRVDAQTAKQNTEWAFSLAERELHVVRLFDSEDVSVFSDEKSMMTYIASLYEALAADNPAVPPMPSLYGETVLNTTTQLFGMPNEATKQLQSRWSEYRTLAADLAQWLRSTKDRMASRHFPPDLESMEHRVLDDLKRHRREERPRRERDRQQLVRMFEELKPALHSGQLPNDPFLSIDQIHRLWREYDIVLQEREIAARTETHRLDRLQWAGERVVRECKAVDAQLTGLERHLQDTSSGLDASRLFGAQLDRWTEQLGLVETRVNGLFNQVQHLRSGRYTQTDQIYRDVCTLHQRMLDLQRRFRDRVQTNGFHNVISPISAPLVGHSVSPGGLSRSSTSQIDQRYAFLTPIQRCMRWINEHLVAVEQGSHGTRPAFSLFQLHAQFVLHFWLGYLNSSEAERTLDTWVL</sequence>
<dbReference type="InterPro" id="IPR001715">
    <property type="entry name" value="CH_dom"/>
</dbReference>
<keyword evidence="5" id="KW-1185">Reference proteome</keyword>
<evidence type="ECO:0000256" key="2">
    <source>
        <dbReference type="ARBA" id="ARBA00023203"/>
    </source>
</evidence>